<evidence type="ECO:0000313" key="6">
    <source>
        <dbReference type="EMBL" id="KAF9879529.1"/>
    </source>
</evidence>
<evidence type="ECO:0000256" key="4">
    <source>
        <dbReference type="SAM" id="SignalP"/>
    </source>
</evidence>
<keyword evidence="7" id="KW-1185">Reference proteome</keyword>
<accession>A0A9P6IB15</accession>
<keyword evidence="2" id="KW-0843">Virulence</keyword>
<dbReference type="CDD" id="cd00118">
    <property type="entry name" value="LysM"/>
    <property type="match status" value="2"/>
</dbReference>
<dbReference type="InterPro" id="IPR052210">
    <property type="entry name" value="LysM1-like"/>
</dbReference>
<evidence type="ECO:0000313" key="7">
    <source>
        <dbReference type="Proteomes" id="UP000781932"/>
    </source>
</evidence>
<dbReference type="PANTHER" id="PTHR34997:SF1">
    <property type="entry name" value="PEPTIDOGLYCAN-BINDING LYSIN DOMAIN"/>
    <property type="match status" value="1"/>
</dbReference>
<dbReference type="InterPro" id="IPR036779">
    <property type="entry name" value="LysM_dom_sf"/>
</dbReference>
<dbReference type="Proteomes" id="UP000781932">
    <property type="component" value="Unassembled WGS sequence"/>
</dbReference>
<evidence type="ECO:0000256" key="3">
    <source>
        <dbReference type="ARBA" id="ARBA00044955"/>
    </source>
</evidence>
<keyword evidence="4" id="KW-0732">Signal</keyword>
<feature type="signal peptide" evidence="4">
    <location>
        <begin position="1"/>
        <end position="17"/>
    </location>
</feature>
<dbReference type="Pfam" id="PF01476">
    <property type="entry name" value="LysM"/>
    <property type="match status" value="2"/>
</dbReference>
<gene>
    <name evidence="6" type="ORF">CkaCkLH20_03072</name>
</gene>
<organism evidence="6 7">
    <name type="scientific">Colletotrichum karsti</name>
    <dbReference type="NCBI Taxonomy" id="1095194"/>
    <lineage>
        <taxon>Eukaryota</taxon>
        <taxon>Fungi</taxon>
        <taxon>Dikarya</taxon>
        <taxon>Ascomycota</taxon>
        <taxon>Pezizomycotina</taxon>
        <taxon>Sordariomycetes</taxon>
        <taxon>Hypocreomycetidae</taxon>
        <taxon>Glomerellales</taxon>
        <taxon>Glomerellaceae</taxon>
        <taxon>Colletotrichum</taxon>
        <taxon>Colletotrichum boninense species complex</taxon>
    </lineage>
</organism>
<protein>
    <submittedName>
        <fullName evidence="6">LysM domain-containing protein</fullName>
    </submittedName>
</protein>
<name>A0A9P6IB15_9PEZI</name>
<dbReference type="PROSITE" id="PS51782">
    <property type="entry name" value="LYSM"/>
    <property type="match status" value="2"/>
</dbReference>
<dbReference type="InterPro" id="IPR018392">
    <property type="entry name" value="LysM"/>
</dbReference>
<reference evidence="6" key="1">
    <citation type="submission" date="2020-03" db="EMBL/GenBank/DDBJ databases">
        <authorList>
            <person name="He L."/>
        </authorList>
    </citation>
    <scope>NUCLEOTIDE SEQUENCE</scope>
    <source>
        <strain evidence="6">CkLH20</strain>
    </source>
</reference>
<dbReference type="SMART" id="SM00257">
    <property type="entry name" value="LysM"/>
    <property type="match status" value="2"/>
</dbReference>
<feature type="chain" id="PRO_5040364137" evidence="4">
    <location>
        <begin position="18"/>
        <end position="350"/>
    </location>
</feature>
<reference evidence="6" key="2">
    <citation type="submission" date="2020-11" db="EMBL/GenBank/DDBJ databases">
        <title>Whole genome sequencing of Colletotrichum sp.</title>
        <authorList>
            <person name="Li H."/>
        </authorList>
    </citation>
    <scope>NUCLEOTIDE SEQUENCE</scope>
    <source>
        <strain evidence="6">CkLH20</strain>
    </source>
</reference>
<comment type="similarity">
    <text evidence="3">Belongs to the secreted LysM effector family.</text>
</comment>
<dbReference type="RefSeq" id="XP_038748990.1">
    <property type="nucleotide sequence ID" value="XM_038885791.1"/>
</dbReference>
<comment type="caution">
    <text evidence="6">The sequence shown here is derived from an EMBL/GenBank/DDBJ whole genome shotgun (WGS) entry which is preliminary data.</text>
</comment>
<dbReference type="OrthoDB" id="5985073at2759"/>
<dbReference type="PANTHER" id="PTHR34997">
    <property type="entry name" value="AM15"/>
    <property type="match status" value="1"/>
</dbReference>
<sequence>MAFISRILVILMPYALAQQFTGFVSSYEYFDLSASCLRTLNTTLECSGRLASHANFESHRVDVLDADGIATICTAECRQSMEDLRSRIESDCDPKNDLLDHGLTLFPATHILDRYIYTYEISCYTDRDSGEPCDSILGTWRNQTDDGPHDCHDCILGPMEIEVNSEIGHTEDRAIEFQAAVLSCSKTGYTYTQPSTHSTASAAPAESTIAALGWSAQRMSADCASTYHVRDGDTCERISAEQSVSSKGLIEANDVINGWCNGLEAGQELCMPAKCDVHFIQPGDSCESLGEKYGATPKDLQDWNPLMYIQCDDFEYTKSTYVCVGRSFHYQEELHICDSSARYRNNDFSV</sequence>
<evidence type="ECO:0000256" key="1">
    <source>
        <dbReference type="ARBA" id="ARBA00022669"/>
    </source>
</evidence>
<feature type="domain" description="LysM" evidence="5">
    <location>
        <begin position="276"/>
        <end position="323"/>
    </location>
</feature>
<evidence type="ECO:0000256" key="2">
    <source>
        <dbReference type="ARBA" id="ARBA00023026"/>
    </source>
</evidence>
<dbReference type="GO" id="GO:0008061">
    <property type="term" value="F:chitin binding"/>
    <property type="evidence" value="ECO:0007669"/>
    <property type="project" value="UniProtKB-KW"/>
</dbReference>
<keyword evidence="1" id="KW-0147">Chitin-binding</keyword>
<dbReference type="SUPFAM" id="SSF54106">
    <property type="entry name" value="LysM domain"/>
    <property type="match status" value="2"/>
</dbReference>
<dbReference type="AlphaFoldDB" id="A0A9P6IB15"/>
<evidence type="ECO:0000259" key="5">
    <source>
        <dbReference type="PROSITE" id="PS51782"/>
    </source>
</evidence>
<dbReference type="Gene3D" id="3.10.350.10">
    <property type="entry name" value="LysM domain"/>
    <property type="match status" value="2"/>
</dbReference>
<dbReference type="EMBL" id="JAATWM020000007">
    <property type="protein sequence ID" value="KAF9879529.1"/>
    <property type="molecule type" value="Genomic_DNA"/>
</dbReference>
<proteinExistence type="inferred from homology"/>
<dbReference type="GeneID" id="62158865"/>
<feature type="domain" description="LysM" evidence="5">
    <location>
        <begin position="225"/>
        <end position="271"/>
    </location>
</feature>